<dbReference type="Pfam" id="PF00590">
    <property type="entry name" value="TP_methylase"/>
    <property type="match status" value="1"/>
</dbReference>
<dbReference type="InterPro" id="IPR014777">
    <property type="entry name" value="4pyrrole_Mease_sub1"/>
</dbReference>
<evidence type="ECO:0000313" key="7">
    <source>
        <dbReference type="EMBL" id="OWK44297.1"/>
    </source>
</evidence>
<dbReference type="PIRSF" id="PIRSF036428">
    <property type="entry name" value="CobL"/>
    <property type="match status" value="1"/>
</dbReference>
<comment type="caution">
    <text evidence="7">The sequence shown here is derived from an EMBL/GenBank/DDBJ whole genome shotgun (WGS) entry which is preliminary data.</text>
</comment>
<evidence type="ECO:0000256" key="5">
    <source>
        <dbReference type="ARBA" id="ARBA00022691"/>
    </source>
</evidence>
<evidence type="ECO:0000256" key="1">
    <source>
        <dbReference type="ARBA" id="ARBA00004953"/>
    </source>
</evidence>
<dbReference type="UniPathway" id="UPA00148"/>
<keyword evidence="4 7" id="KW-0808">Transferase</keyword>
<dbReference type="GO" id="GO:0009236">
    <property type="term" value="P:cobalamin biosynthetic process"/>
    <property type="evidence" value="ECO:0007669"/>
    <property type="project" value="UniProtKB-UniPathway"/>
</dbReference>
<keyword evidence="8" id="KW-1185">Reference proteome</keyword>
<dbReference type="InterPro" id="IPR035996">
    <property type="entry name" value="4pyrrol_Methylase_sf"/>
</dbReference>
<gene>
    <name evidence="7" type="ORF">FRUB_02229</name>
</gene>
<dbReference type="AlphaFoldDB" id="A0A225E786"/>
<protein>
    <submittedName>
        <fullName evidence="7">Cobalt-precorrin-6y C5-methyltransferase</fullName>
    </submittedName>
</protein>
<dbReference type="OrthoDB" id="9780707at2"/>
<dbReference type="InterPro" id="IPR012818">
    <property type="entry name" value="CbiE"/>
</dbReference>
<dbReference type="InterPro" id="IPR050714">
    <property type="entry name" value="Cobalamin_biosynth_MTase"/>
</dbReference>
<accession>A0A225E786</accession>
<dbReference type="NCBIfam" id="TIGR02467">
    <property type="entry name" value="CbiE"/>
    <property type="match status" value="1"/>
</dbReference>
<dbReference type="CDD" id="cd11644">
    <property type="entry name" value="Precorrin-6Y-MT"/>
    <property type="match status" value="1"/>
</dbReference>
<dbReference type="NCBIfam" id="TIGR02469">
    <property type="entry name" value="CbiT"/>
    <property type="match status" value="1"/>
</dbReference>
<dbReference type="InterPro" id="IPR014776">
    <property type="entry name" value="4pyrrole_Mease_sub2"/>
</dbReference>
<dbReference type="PANTHER" id="PTHR43182:SF1">
    <property type="entry name" value="COBALT-PRECORRIN-7 C(5)-METHYLTRANSFERASE"/>
    <property type="match status" value="1"/>
</dbReference>
<dbReference type="Proteomes" id="UP000214646">
    <property type="component" value="Unassembled WGS sequence"/>
</dbReference>
<name>A0A225E786_9BACT</name>
<keyword evidence="5" id="KW-0949">S-adenosyl-L-methionine</keyword>
<reference evidence="8" key="1">
    <citation type="submission" date="2017-06" db="EMBL/GenBank/DDBJ databases">
        <title>Genome analysis of Fimbriiglobus ruber SP5, the first member of the order Planctomycetales with confirmed chitinolytic capability.</title>
        <authorList>
            <person name="Ravin N.V."/>
            <person name="Rakitin A.L."/>
            <person name="Ivanova A.A."/>
            <person name="Beletsky A.V."/>
            <person name="Kulichevskaya I.S."/>
            <person name="Mardanov A.V."/>
            <person name="Dedysh S.N."/>
        </authorList>
    </citation>
    <scope>NUCLEOTIDE SEQUENCE [LARGE SCALE GENOMIC DNA]</scope>
    <source>
        <strain evidence="8">SP5</strain>
    </source>
</reference>
<dbReference type="CDD" id="cd02440">
    <property type="entry name" value="AdoMet_MTases"/>
    <property type="match status" value="1"/>
</dbReference>
<evidence type="ECO:0000256" key="2">
    <source>
        <dbReference type="ARBA" id="ARBA00022573"/>
    </source>
</evidence>
<dbReference type="GO" id="GO:0008276">
    <property type="term" value="F:protein methyltransferase activity"/>
    <property type="evidence" value="ECO:0007669"/>
    <property type="project" value="InterPro"/>
</dbReference>
<comment type="pathway">
    <text evidence="1">Cofactor biosynthesis; adenosylcobalamin biosynthesis.</text>
</comment>
<dbReference type="Gene3D" id="3.30.950.10">
    <property type="entry name" value="Methyltransferase, Cobalt-precorrin-4 Transmethylase, Domain 2"/>
    <property type="match status" value="1"/>
</dbReference>
<feature type="domain" description="Tetrapyrrole methylase" evidence="6">
    <location>
        <begin position="4"/>
        <end position="192"/>
    </location>
</feature>
<dbReference type="PANTHER" id="PTHR43182">
    <property type="entry name" value="COBALT-PRECORRIN-6B C(15)-METHYLTRANSFERASE (DECARBOXYLATING)"/>
    <property type="match status" value="1"/>
</dbReference>
<dbReference type="InterPro" id="IPR006365">
    <property type="entry name" value="Cbl_synth_CobL"/>
</dbReference>
<organism evidence="7 8">
    <name type="scientific">Fimbriiglobus ruber</name>
    <dbReference type="NCBI Taxonomy" id="1908690"/>
    <lineage>
        <taxon>Bacteria</taxon>
        <taxon>Pseudomonadati</taxon>
        <taxon>Planctomycetota</taxon>
        <taxon>Planctomycetia</taxon>
        <taxon>Gemmatales</taxon>
        <taxon>Gemmataceae</taxon>
        <taxon>Fimbriiglobus</taxon>
    </lineage>
</organism>
<evidence type="ECO:0000256" key="3">
    <source>
        <dbReference type="ARBA" id="ARBA00022603"/>
    </source>
</evidence>
<keyword evidence="2" id="KW-0169">Cobalamin biosynthesis</keyword>
<evidence type="ECO:0000256" key="4">
    <source>
        <dbReference type="ARBA" id="ARBA00022679"/>
    </source>
</evidence>
<sequence length="414" mass="44386">MSVKIPIVGVGPDGLAGLTARSRDHLTAAEVVFGSDAALRLLPELTAERVRIGSDLPEVVEKLKAGLGTKRMVVAAIGDPLFYGTARYLCDKVGVDLFEVVPHVSSMQLAFARLKETWEEAYLTDLSAKVLTDVVDKIRSAETVGLFTSDEYPPNRVARELLARGIDYFKAFVCENLGGKDERITQGELAEVQDLRFSPLNVMILRRKPNRPDSPRGVSRLGRFGNPDEVFAQSRPKTGLITQAEVRAVALAQMDLQPGDVAWDVGAGSGSVAIEMAQLVTPGVAYAIEQDSADFHLIVANAETFGVKNVKPVFGTAPAVFAGLPAPDAVFVGGNGGEVARLLEAAFAALRPGGRLVSNVGTLEMISATYAILKRLSPTVDVLLMNLARGVEQLESLRFEAVNPTVLLRVRKPG</sequence>
<dbReference type="InterPro" id="IPR029063">
    <property type="entry name" value="SAM-dependent_MTases_sf"/>
</dbReference>
<dbReference type="RefSeq" id="WP_088253592.1">
    <property type="nucleotide sequence ID" value="NZ_NIDE01000003.1"/>
</dbReference>
<dbReference type="GO" id="GO:0032259">
    <property type="term" value="P:methylation"/>
    <property type="evidence" value="ECO:0007669"/>
    <property type="project" value="UniProtKB-KW"/>
</dbReference>
<dbReference type="EMBL" id="NIDE01000003">
    <property type="protein sequence ID" value="OWK44297.1"/>
    <property type="molecule type" value="Genomic_DNA"/>
</dbReference>
<evidence type="ECO:0000313" key="8">
    <source>
        <dbReference type="Proteomes" id="UP000214646"/>
    </source>
</evidence>
<keyword evidence="3 7" id="KW-0489">Methyltransferase</keyword>
<dbReference type="InterPro" id="IPR014008">
    <property type="entry name" value="Cbl_synth_MTase_CbiT"/>
</dbReference>
<dbReference type="Pfam" id="PF01135">
    <property type="entry name" value="PCMT"/>
    <property type="match status" value="1"/>
</dbReference>
<evidence type="ECO:0000259" key="6">
    <source>
        <dbReference type="Pfam" id="PF00590"/>
    </source>
</evidence>
<proteinExistence type="predicted"/>
<dbReference type="Gene3D" id="3.40.1010.10">
    <property type="entry name" value="Cobalt-precorrin-4 Transmethylase, Domain 1"/>
    <property type="match status" value="1"/>
</dbReference>
<dbReference type="Gene3D" id="3.40.50.150">
    <property type="entry name" value="Vaccinia Virus protein VP39"/>
    <property type="match status" value="1"/>
</dbReference>
<dbReference type="SUPFAM" id="SSF53335">
    <property type="entry name" value="S-adenosyl-L-methionine-dependent methyltransferases"/>
    <property type="match status" value="1"/>
</dbReference>
<dbReference type="SUPFAM" id="SSF53790">
    <property type="entry name" value="Tetrapyrrole methylase"/>
    <property type="match status" value="1"/>
</dbReference>
<dbReference type="InterPro" id="IPR000878">
    <property type="entry name" value="4pyrrol_Mease"/>
</dbReference>